<protein>
    <submittedName>
        <fullName evidence="3">IS91 family transposase</fullName>
    </submittedName>
</protein>
<dbReference type="PANTHER" id="PTHR37023">
    <property type="entry name" value="TRANSPOSASE"/>
    <property type="match status" value="1"/>
</dbReference>
<dbReference type="Pfam" id="PF14319">
    <property type="entry name" value="Zn_Tnp_IS91"/>
    <property type="match status" value="1"/>
</dbReference>
<accession>A0ABQ0MXR8</accession>
<dbReference type="EMBL" id="BDQM01000027">
    <property type="protein sequence ID" value="GAW97163.1"/>
    <property type="molecule type" value="Genomic_DNA"/>
</dbReference>
<evidence type="ECO:0000313" key="4">
    <source>
        <dbReference type="Proteomes" id="UP000197068"/>
    </source>
</evidence>
<dbReference type="Proteomes" id="UP000197068">
    <property type="component" value="Unassembled WGS sequence"/>
</dbReference>
<dbReference type="InterPro" id="IPR007069">
    <property type="entry name" value="Transposase_32"/>
</dbReference>
<comment type="caution">
    <text evidence="3">The sequence shown here is derived from an EMBL/GenBank/DDBJ whole genome shotgun (WGS) entry which is preliminary data.</text>
</comment>
<dbReference type="RefSeq" id="WP_057183656.1">
    <property type="nucleotide sequence ID" value="NZ_BDQM01000027.1"/>
</dbReference>
<gene>
    <name evidence="3" type="ORF">MTCD1_02789</name>
</gene>
<name>A0ABQ0MXR8_9GAMM</name>
<proteinExistence type="predicted"/>
<evidence type="ECO:0000313" key="3">
    <source>
        <dbReference type="EMBL" id="GAW97163.1"/>
    </source>
</evidence>
<sequence length="354" mass="40801">MINLATIANKYHVMFEQRYGKKLQAKHHYALKQIIACHTPAAGAMLYHCGDCHEDKTLLPSCGHRHCPSCQHKCNSHWLAMQQQKLLPIDYYLATFTLPAQLRPFVWSHQKWAYQAMFLAAKETLDAFFKNDKKLGECNGLVAVLHTHSRQLDFHPHVHFIVPAGGLSKNKMCWLTKTGKYLFTADNLAKVFRGKFIAMMKDASYYLPNKTPTEWNADCEYVGKGNEALTYLARYLYRGVISENNILALENDEVSFQYKDSKSKTFKTITEHACKFLWRVIQHVLPKGFRRARNYGFLHGNAKATLKRLQLQLNVNLPPLQPVIKKPVCCDKCHQPMELYLMRIANKIILDGTR</sequence>
<feature type="domain" description="Transposase zinc-binding" evidence="2">
    <location>
        <begin position="9"/>
        <end position="98"/>
    </location>
</feature>
<dbReference type="PANTHER" id="PTHR37023:SF1">
    <property type="entry name" value="ISSOD25 TRANSPOSASE TNPA_ISSOD25"/>
    <property type="match status" value="1"/>
</dbReference>
<dbReference type="Pfam" id="PF04986">
    <property type="entry name" value="Y2_Tnp"/>
    <property type="match status" value="1"/>
</dbReference>
<dbReference type="InterPro" id="IPR026889">
    <property type="entry name" value="Zn_Tnp"/>
</dbReference>
<feature type="domain" description="Transposase IS801/IS1294" evidence="1">
    <location>
        <begin position="140"/>
        <end position="301"/>
    </location>
</feature>
<evidence type="ECO:0000259" key="1">
    <source>
        <dbReference type="Pfam" id="PF04986"/>
    </source>
</evidence>
<keyword evidence="4" id="KW-1185">Reference proteome</keyword>
<organism evidence="3 4">
    <name type="scientific">Colwellia marinimaniae</name>
    <dbReference type="NCBI Taxonomy" id="1513592"/>
    <lineage>
        <taxon>Bacteria</taxon>
        <taxon>Pseudomonadati</taxon>
        <taxon>Pseudomonadota</taxon>
        <taxon>Gammaproteobacteria</taxon>
        <taxon>Alteromonadales</taxon>
        <taxon>Colwelliaceae</taxon>
        <taxon>Colwellia</taxon>
    </lineage>
</organism>
<reference evidence="3 4" key="1">
    <citation type="submission" date="2017-06" db="EMBL/GenBank/DDBJ databases">
        <title>Whole Genome Sequences of Colwellia marinimaniae MTCD1.</title>
        <authorList>
            <person name="Kusumoto H."/>
            <person name="Inoue M."/>
            <person name="Tanikawa K."/>
            <person name="Maeji H."/>
            <person name="Cameron J.H."/>
            <person name="Bartlett D.H."/>
        </authorList>
    </citation>
    <scope>NUCLEOTIDE SEQUENCE [LARGE SCALE GENOMIC DNA]</scope>
    <source>
        <strain evidence="3 4">MTCD1</strain>
    </source>
</reference>
<evidence type="ECO:0000259" key="2">
    <source>
        <dbReference type="Pfam" id="PF14319"/>
    </source>
</evidence>